<gene>
    <name evidence="5" type="ORF">C9374_010541</name>
</gene>
<feature type="domain" description="C2" evidence="4">
    <location>
        <begin position="39"/>
        <end position="202"/>
    </location>
</feature>
<comment type="caution">
    <text evidence="5">The sequence shown here is derived from an EMBL/GenBank/DDBJ whole genome shotgun (WGS) entry which is preliminary data.</text>
</comment>
<dbReference type="PANTHER" id="PTHR45911:SF4">
    <property type="entry name" value="MULTIPLE C2 AND TRANSMEMBRANE DOMAIN-CONTAINING PROTEIN"/>
    <property type="match status" value="1"/>
</dbReference>
<name>A0AA88KJD5_NAELO</name>
<feature type="region of interest" description="Disordered" evidence="3">
    <location>
        <begin position="281"/>
        <end position="305"/>
    </location>
</feature>
<organism evidence="5 6">
    <name type="scientific">Naegleria lovaniensis</name>
    <name type="common">Amoeba</name>
    <dbReference type="NCBI Taxonomy" id="51637"/>
    <lineage>
        <taxon>Eukaryota</taxon>
        <taxon>Discoba</taxon>
        <taxon>Heterolobosea</taxon>
        <taxon>Tetramitia</taxon>
        <taxon>Eutetramitia</taxon>
        <taxon>Vahlkampfiidae</taxon>
        <taxon>Naegleria</taxon>
    </lineage>
</organism>
<reference evidence="5 6" key="1">
    <citation type="journal article" date="2018" name="BMC Genomics">
        <title>The genome of Naegleria lovaniensis, the basis for a comparative approach to unravel pathogenicity factors of the human pathogenic amoeba N. fowleri.</title>
        <authorList>
            <person name="Liechti N."/>
            <person name="Schurch N."/>
            <person name="Bruggmann R."/>
            <person name="Wittwer M."/>
        </authorList>
    </citation>
    <scope>NUCLEOTIDE SEQUENCE [LARGE SCALE GENOMIC DNA]</scope>
    <source>
        <strain evidence="5 6">ATCC 30569</strain>
    </source>
</reference>
<feature type="compositionally biased region" description="Low complexity" evidence="3">
    <location>
        <begin position="287"/>
        <end position="299"/>
    </location>
</feature>
<protein>
    <recommendedName>
        <fullName evidence="4">C2 domain-containing protein</fullName>
    </recommendedName>
</protein>
<dbReference type="GeneID" id="68102995"/>
<dbReference type="EMBL" id="PYSW02000043">
    <property type="protein sequence ID" value="KAG2374797.1"/>
    <property type="molecule type" value="Genomic_DNA"/>
</dbReference>
<dbReference type="SMART" id="SM00239">
    <property type="entry name" value="C2"/>
    <property type="match status" value="1"/>
</dbReference>
<keyword evidence="2" id="KW-0106">Calcium</keyword>
<dbReference type="Gene3D" id="2.60.40.150">
    <property type="entry name" value="C2 domain"/>
    <property type="match status" value="1"/>
</dbReference>
<keyword evidence="1" id="KW-0479">Metal-binding</keyword>
<evidence type="ECO:0000259" key="4">
    <source>
        <dbReference type="PROSITE" id="PS50004"/>
    </source>
</evidence>
<dbReference type="InterPro" id="IPR000008">
    <property type="entry name" value="C2_dom"/>
</dbReference>
<dbReference type="PANTHER" id="PTHR45911">
    <property type="entry name" value="C2 DOMAIN-CONTAINING PROTEIN"/>
    <property type="match status" value="1"/>
</dbReference>
<dbReference type="PROSITE" id="PS50004">
    <property type="entry name" value="C2"/>
    <property type="match status" value="1"/>
</dbReference>
<evidence type="ECO:0000256" key="2">
    <source>
        <dbReference type="ARBA" id="ARBA00022837"/>
    </source>
</evidence>
<feature type="region of interest" description="Disordered" evidence="3">
    <location>
        <begin position="1"/>
        <end position="37"/>
    </location>
</feature>
<dbReference type="RefSeq" id="XP_044543971.1">
    <property type="nucleotide sequence ID" value="XM_044686097.1"/>
</dbReference>
<evidence type="ECO:0000313" key="6">
    <source>
        <dbReference type="Proteomes" id="UP000816034"/>
    </source>
</evidence>
<evidence type="ECO:0000256" key="1">
    <source>
        <dbReference type="ARBA" id="ARBA00022723"/>
    </source>
</evidence>
<dbReference type="GO" id="GO:0016020">
    <property type="term" value="C:membrane"/>
    <property type="evidence" value="ECO:0007669"/>
    <property type="project" value="TreeGrafter"/>
</dbReference>
<sequence length="670" mass="75461">MFQSASSSSPALGPPTVNINRRLSGVTAPTSPELEGTSTDASLMIESVNKMAQQVSDTLLVRLIGASDLVPMDKNGLSDPYTILSFANMNNNSLESWLTVKTSIKKKTLNPNWNETFQISLTEQWMKSIPSPNTKSPTSPPSMMPMMAGTNFDSSSNLFSTSYLSFKVMDWDKFSSDDEEGDFVLKLNSIPDFSDASVSMTLNHAEHGVLNVGFKLKCTPRPSLNEILLVKPVKRADFVRSTRNSWLTGTVIYPLSPWELVPEMHRVWEKAQEDLIDMLDSHNNVTDSDNGSNNNNSSGRMSRRFSLRRNSKNLTQKLSTVLAGENFPKWKEERSNSSATVTLSTDAEYYFLGNPSIVDRVFVQLLVGCHENQIFQDILNGLERELKITNVKYNDEGMQQVRSNIRREETNSRKNFLVMSIVADLDIRDSIAKLDGKIPKSLQPQYPPKVNVEGLIYVLDIGCHAKLLYVYISNCGKPNIVPFIELVGNSIPSSSSTLFESLYLDLDDSLWVKCPFGWEHHESGEKTNSYLISPIQKRAFEEGKSFCIDRFAMKKLDILVPEVTEHMLSNMCQAKLDSVMNSHNKCEIKKPVERRVFINSSKKEIVTFMFELEYDLKDDSTATVNRVTHLETLINTTGSCVWSLSYLSNLESGYRALFETIISEIKTAEY</sequence>
<dbReference type="Proteomes" id="UP000816034">
    <property type="component" value="Unassembled WGS sequence"/>
</dbReference>
<keyword evidence="6" id="KW-1185">Reference proteome</keyword>
<evidence type="ECO:0000313" key="5">
    <source>
        <dbReference type="EMBL" id="KAG2374797.1"/>
    </source>
</evidence>
<accession>A0AA88KJD5</accession>
<evidence type="ECO:0000256" key="3">
    <source>
        <dbReference type="SAM" id="MobiDB-lite"/>
    </source>
</evidence>
<dbReference type="Pfam" id="PF00168">
    <property type="entry name" value="C2"/>
    <property type="match status" value="2"/>
</dbReference>
<dbReference type="SUPFAM" id="SSF49562">
    <property type="entry name" value="C2 domain (Calcium/lipid-binding domain, CaLB)"/>
    <property type="match status" value="1"/>
</dbReference>
<dbReference type="GO" id="GO:0005509">
    <property type="term" value="F:calcium ion binding"/>
    <property type="evidence" value="ECO:0007669"/>
    <property type="project" value="TreeGrafter"/>
</dbReference>
<dbReference type="InterPro" id="IPR035892">
    <property type="entry name" value="C2_domain_sf"/>
</dbReference>
<proteinExistence type="predicted"/>
<dbReference type="AlphaFoldDB" id="A0AA88KJD5"/>